<feature type="compositionally biased region" description="Polar residues" evidence="1">
    <location>
        <begin position="391"/>
        <end position="403"/>
    </location>
</feature>
<comment type="caution">
    <text evidence="3">The sequence shown here is derived from an EMBL/GenBank/DDBJ whole genome shotgun (WGS) entry which is preliminary data.</text>
</comment>
<protein>
    <submittedName>
        <fullName evidence="3">Uncharacterized protein</fullName>
    </submittedName>
</protein>
<keyword evidence="2" id="KW-0472">Membrane</keyword>
<accession>A0ABR0S3H5</accession>
<reference evidence="3 4" key="1">
    <citation type="journal article" date="2023" name="Res Sq">
        <title>Genomic and morphological characterization of Knufia obscura isolated from the Mars 2020 spacecraft assembly facility.</title>
        <authorList>
            <person name="Chander A.M."/>
            <person name="Teixeira M.M."/>
            <person name="Singh N.K."/>
            <person name="Williams M.P."/>
            <person name="Parker C.W."/>
            <person name="Leo P."/>
            <person name="Stajich J.E."/>
            <person name="Torok T."/>
            <person name="Tighe S."/>
            <person name="Mason C.E."/>
            <person name="Venkateswaran K."/>
        </authorList>
    </citation>
    <scope>NUCLEOTIDE SEQUENCE [LARGE SCALE GENOMIC DNA]</scope>
    <source>
        <strain evidence="3 4">CCFEE 5817</strain>
    </source>
</reference>
<feature type="region of interest" description="Disordered" evidence="1">
    <location>
        <begin position="391"/>
        <end position="415"/>
    </location>
</feature>
<feature type="transmembrane region" description="Helical" evidence="2">
    <location>
        <begin position="6"/>
        <end position="27"/>
    </location>
</feature>
<dbReference type="GeneID" id="89995001"/>
<evidence type="ECO:0000313" key="4">
    <source>
        <dbReference type="Proteomes" id="UP001334248"/>
    </source>
</evidence>
<evidence type="ECO:0000313" key="3">
    <source>
        <dbReference type="EMBL" id="KAK5947402.1"/>
    </source>
</evidence>
<keyword evidence="2" id="KW-1133">Transmembrane helix</keyword>
<name>A0ABR0S3H5_9EURO</name>
<gene>
    <name evidence="3" type="ORF">PMZ80_001552</name>
</gene>
<feature type="transmembrane region" description="Helical" evidence="2">
    <location>
        <begin position="247"/>
        <end position="267"/>
    </location>
</feature>
<proteinExistence type="predicted"/>
<evidence type="ECO:0000256" key="1">
    <source>
        <dbReference type="SAM" id="MobiDB-lite"/>
    </source>
</evidence>
<keyword evidence="2" id="KW-0812">Transmembrane</keyword>
<dbReference type="EMBL" id="JAVHJV010000001">
    <property type="protein sequence ID" value="KAK5947402.1"/>
    <property type="molecule type" value="Genomic_DNA"/>
</dbReference>
<feature type="transmembrane region" description="Helical" evidence="2">
    <location>
        <begin position="273"/>
        <end position="298"/>
    </location>
</feature>
<sequence>MPRITPIRVTFLLLGCIVSLIILWFTLPFPQIRNADQYYRAVLQSGHRLTTVHSQGWTFSSPGPIIQGDDEAKSIGTYDGVVFYWQLIQSAVRGNITLQVGLPRDTAGDLGCEVDLVSTVVDGPRFVQEMCCIRTPAGDQDGLSLPYFDYADATLLYHESFNTWQDTCLQMLIPEAGILQIGKYLPEWNDYNASDPATIKQYQRRYLIATFDLSLALRNVQGAGSEDIDVSFQDAFLPTRTYAVRRLILAVLAPLYFSTTLITNKVLYPTLLVIAFGFESIVCIFLGVWLIALACWLASGRSRSFASWTKDFWLTKRIARNLFGAPRPRIWGTLGPLDGVETDEDKYATRPRPLTSIFDFFQSTSPLDDLLVTFKATRWMVQPIGQHSAYQETTSPGYSSARSKTGLHDVKGPTS</sequence>
<feature type="compositionally biased region" description="Basic and acidic residues" evidence="1">
    <location>
        <begin position="406"/>
        <end position="415"/>
    </location>
</feature>
<keyword evidence="4" id="KW-1185">Reference proteome</keyword>
<organism evidence="3 4">
    <name type="scientific">Knufia obscura</name>
    <dbReference type="NCBI Taxonomy" id="1635080"/>
    <lineage>
        <taxon>Eukaryota</taxon>
        <taxon>Fungi</taxon>
        <taxon>Dikarya</taxon>
        <taxon>Ascomycota</taxon>
        <taxon>Pezizomycotina</taxon>
        <taxon>Eurotiomycetes</taxon>
        <taxon>Chaetothyriomycetidae</taxon>
        <taxon>Chaetothyriales</taxon>
        <taxon>Trichomeriaceae</taxon>
        <taxon>Knufia</taxon>
    </lineage>
</organism>
<dbReference type="Proteomes" id="UP001334248">
    <property type="component" value="Unassembled WGS sequence"/>
</dbReference>
<evidence type="ECO:0000256" key="2">
    <source>
        <dbReference type="SAM" id="Phobius"/>
    </source>
</evidence>
<dbReference type="RefSeq" id="XP_064735492.1">
    <property type="nucleotide sequence ID" value="XM_064869995.1"/>
</dbReference>